<dbReference type="PANTHER" id="PTHR31841:SF1">
    <property type="entry name" value="PROTEIN FAM72A-RELATED"/>
    <property type="match status" value="1"/>
</dbReference>
<organism evidence="3 4">
    <name type="scientific">Electrophorus voltai</name>
    <dbReference type="NCBI Taxonomy" id="2609070"/>
    <lineage>
        <taxon>Eukaryota</taxon>
        <taxon>Metazoa</taxon>
        <taxon>Chordata</taxon>
        <taxon>Craniata</taxon>
        <taxon>Vertebrata</taxon>
        <taxon>Euteleostomi</taxon>
        <taxon>Actinopterygii</taxon>
        <taxon>Neopterygii</taxon>
        <taxon>Teleostei</taxon>
        <taxon>Ostariophysi</taxon>
        <taxon>Gymnotiformes</taxon>
        <taxon>Gymnotoidei</taxon>
        <taxon>Gymnotidae</taxon>
        <taxon>Electrophorus</taxon>
    </lineage>
</organism>
<dbReference type="EMBL" id="JAROKS010000011">
    <property type="protein sequence ID" value="KAK1800027.1"/>
    <property type="molecule type" value="Genomic_DNA"/>
</dbReference>
<dbReference type="Pfam" id="PF14976">
    <property type="entry name" value="YPEH2ZP"/>
    <property type="match status" value="1"/>
</dbReference>
<dbReference type="PANTHER" id="PTHR31841">
    <property type="entry name" value="PROTEIN FAM72A-RELATED"/>
    <property type="match status" value="1"/>
</dbReference>
<keyword evidence="2" id="KW-0812">Transmembrane</keyword>
<evidence type="ECO:0000313" key="4">
    <source>
        <dbReference type="Proteomes" id="UP001239994"/>
    </source>
</evidence>
<dbReference type="GO" id="GO:0005829">
    <property type="term" value="C:cytosol"/>
    <property type="evidence" value="ECO:0007669"/>
    <property type="project" value="TreeGrafter"/>
</dbReference>
<comment type="similarity">
    <text evidence="1">Belongs to the FAM72 family.</text>
</comment>
<sequence>MEGTRTAAPVKLAAAKVGQLLLPGSREGYITTPQQKYTPVEWKNERCRKKNISGQDNPVLVPDDGQYTCMRVRLLESYRNIRQRHVRDGSTRRAPTVARCPSAEKAGWGDTKTLLLSQAWADLGSRYLALPGLWPVAMREELGTVVSRGGISHGSMVSRWFLAFAGSLPLAATVAVLARFLAKLADIFPRTITLNPVMSTSSFKNKCVSQVNCVYCDSLLCTRGMKAVLLADTEIELFSTDLPPNRTVDFVAGCYSTESCKCKLRDIACLKCGNIVGYHVVAPCKPCLLSCNNGHFWMFNSEAVSTVNRLDASGLNLLLWGDLPELEGSEDESPDSLSEEEYLR</sequence>
<name>A0AAD9E2G5_9TELE</name>
<evidence type="ECO:0000313" key="3">
    <source>
        <dbReference type="EMBL" id="KAK1800027.1"/>
    </source>
</evidence>
<keyword evidence="4" id="KW-1185">Reference proteome</keyword>
<keyword evidence="2" id="KW-1133">Transmembrane helix</keyword>
<evidence type="ECO:0008006" key="5">
    <source>
        <dbReference type="Google" id="ProtNLM"/>
    </source>
</evidence>
<evidence type="ECO:0000256" key="2">
    <source>
        <dbReference type="SAM" id="Phobius"/>
    </source>
</evidence>
<comment type="caution">
    <text evidence="3">The sequence shown here is derived from an EMBL/GenBank/DDBJ whole genome shotgun (WGS) entry which is preliminary data.</text>
</comment>
<dbReference type="InterPro" id="IPR026768">
    <property type="entry name" value="YPEH2ZP"/>
</dbReference>
<dbReference type="AlphaFoldDB" id="A0AAD9E2G5"/>
<keyword evidence="2" id="KW-0472">Membrane</keyword>
<gene>
    <name evidence="3" type="ORF">P4O66_006530</name>
</gene>
<accession>A0AAD9E2G5</accession>
<proteinExistence type="inferred from homology"/>
<feature type="transmembrane region" description="Helical" evidence="2">
    <location>
        <begin position="160"/>
        <end position="182"/>
    </location>
</feature>
<evidence type="ECO:0000256" key="1">
    <source>
        <dbReference type="ARBA" id="ARBA00006888"/>
    </source>
</evidence>
<reference evidence="3" key="1">
    <citation type="submission" date="2023-03" db="EMBL/GenBank/DDBJ databases">
        <title>Electrophorus voltai genome.</title>
        <authorList>
            <person name="Bian C."/>
        </authorList>
    </citation>
    <scope>NUCLEOTIDE SEQUENCE</scope>
    <source>
        <strain evidence="3">CB-2022</strain>
        <tissue evidence="3">Muscle</tissue>
    </source>
</reference>
<dbReference type="Proteomes" id="UP001239994">
    <property type="component" value="Unassembled WGS sequence"/>
</dbReference>
<protein>
    <recommendedName>
        <fullName evidence="5">Protein FAM72A</fullName>
    </recommendedName>
</protein>